<feature type="domain" description="Metallo-beta-lactamase" evidence="5">
    <location>
        <begin position="21"/>
        <end position="243"/>
    </location>
</feature>
<sequence>MAEVYHLNCVRIVTPFRENVSGHCLLIREDKQMALIDTGIGLLDTRYPEERIGRELVNMVGYRFDEKTTAIEQIKALGLDPEDVRDCVISHLDNDHIGGLADFPQATVHVGTEEYANFRSGNPRYLTTPLQHNPPVRTYASSADRWFGLEARKVHTALDTEILLIPLFGHTHGHCGVAVKLDDRWMLYVADAYYLRDELYDPGHPVHQLAEARADDNMMRIATVERIRELIASQPQISVFGYHDIDEFAGYAAAD</sequence>
<evidence type="ECO:0000256" key="1">
    <source>
        <dbReference type="ARBA" id="ARBA00007749"/>
    </source>
</evidence>
<accession>A0A4U9ULY9</accession>
<dbReference type="InterPro" id="IPR001279">
    <property type="entry name" value="Metallo-B-lactamas"/>
</dbReference>
<dbReference type="InterPro" id="IPR036866">
    <property type="entry name" value="RibonucZ/Hydroxyglut_hydro"/>
</dbReference>
<evidence type="ECO:0000313" key="6">
    <source>
        <dbReference type="EMBL" id="VTR34466.1"/>
    </source>
</evidence>
<dbReference type="Pfam" id="PF00753">
    <property type="entry name" value="Lactamase_B"/>
    <property type="match status" value="1"/>
</dbReference>
<evidence type="ECO:0000313" key="7">
    <source>
        <dbReference type="Proteomes" id="UP000308196"/>
    </source>
</evidence>
<dbReference type="AlphaFoldDB" id="A0A4U9ULY9"/>
<evidence type="ECO:0000256" key="2">
    <source>
        <dbReference type="ARBA" id="ARBA00022723"/>
    </source>
</evidence>
<dbReference type="PANTHER" id="PTHR42978">
    <property type="entry name" value="QUORUM-QUENCHING LACTONASE YTNP-RELATED-RELATED"/>
    <property type="match status" value="1"/>
</dbReference>
<proteinExistence type="inferred from homology"/>
<protein>
    <submittedName>
        <fullName evidence="6">N-acyl homoserine lactonase AiiB</fullName>
        <ecNumber evidence="6">3.1.1.81</ecNumber>
    </submittedName>
</protein>
<dbReference type="Gene3D" id="3.60.15.10">
    <property type="entry name" value="Ribonuclease Z/Hydroxyacylglutathione hydrolase-like"/>
    <property type="match status" value="1"/>
</dbReference>
<name>A0A4U9ULY9_9SPHI</name>
<keyword evidence="3 6" id="KW-0378">Hydrolase</keyword>
<organism evidence="6 7">
    <name type="scientific">Sphingobacterium thalpophilum</name>
    <dbReference type="NCBI Taxonomy" id="259"/>
    <lineage>
        <taxon>Bacteria</taxon>
        <taxon>Pseudomonadati</taxon>
        <taxon>Bacteroidota</taxon>
        <taxon>Sphingobacteriia</taxon>
        <taxon>Sphingobacteriales</taxon>
        <taxon>Sphingobacteriaceae</taxon>
        <taxon>Sphingobacterium</taxon>
    </lineage>
</organism>
<dbReference type="GO" id="GO:0102007">
    <property type="term" value="F:acyl-L-homoserine-lactone lactonohydrolase activity"/>
    <property type="evidence" value="ECO:0007669"/>
    <property type="project" value="UniProtKB-EC"/>
</dbReference>
<dbReference type="RefSeq" id="WP_028069263.1">
    <property type="nucleotide sequence ID" value="NZ_LR590484.1"/>
</dbReference>
<dbReference type="EC" id="3.1.1.81" evidence="6"/>
<dbReference type="Proteomes" id="UP000308196">
    <property type="component" value="Chromosome"/>
</dbReference>
<keyword evidence="4" id="KW-0862">Zinc</keyword>
<dbReference type="SMART" id="SM00849">
    <property type="entry name" value="Lactamase_B"/>
    <property type="match status" value="1"/>
</dbReference>
<dbReference type="CDD" id="cd07742">
    <property type="entry name" value="metallo-hydrolase-like_MBL-fold"/>
    <property type="match status" value="1"/>
</dbReference>
<dbReference type="GeneID" id="78462102"/>
<evidence type="ECO:0000256" key="3">
    <source>
        <dbReference type="ARBA" id="ARBA00022801"/>
    </source>
</evidence>
<gene>
    <name evidence="6" type="primary">aiiB</name>
    <name evidence="6" type="ORF">NCTC11429_01333</name>
</gene>
<evidence type="ECO:0000259" key="5">
    <source>
        <dbReference type="SMART" id="SM00849"/>
    </source>
</evidence>
<evidence type="ECO:0000256" key="4">
    <source>
        <dbReference type="ARBA" id="ARBA00022833"/>
    </source>
</evidence>
<reference evidence="6 7" key="1">
    <citation type="submission" date="2019-05" db="EMBL/GenBank/DDBJ databases">
        <authorList>
            <consortium name="Pathogen Informatics"/>
        </authorList>
    </citation>
    <scope>NUCLEOTIDE SEQUENCE [LARGE SCALE GENOMIC DNA]</scope>
    <source>
        <strain evidence="6 7">NCTC11429</strain>
    </source>
</reference>
<dbReference type="PANTHER" id="PTHR42978:SF3">
    <property type="entry name" value="BLR3078 PROTEIN"/>
    <property type="match status" value="1"/>
</dbReference>
<keyword evidence="2" id="KW-0479">Metal-binding</keyword>
<dbReference type="SUPFAM" id="SSF56281">
    <property type="entry name" value="Metallo-hydrolase/oxidoreductase"/>
    <property type="match status" value="1"/>
</dbReference>
<comment type="similarity">
    <text evidence="1">Belongs to the metallo-beta-lactamase superfamily.</text>
</comment>
<dbReference type="GO" id="GO:0046872">
    <property type="term" value="F:metal ion binding"/>
    <property type="evidence" value="ECO:0007669"/>
    <property type="project" value="UniProtKB-KW"/>
</dbReference>
<dbReference type="InterPro" id="IPR051013">
    <property type="entry name" value="MBL_superfamily_lactonases"/>
</dbReference>
<dbReference type="STRING" id="1123265.GCA_000686625_01770"/>
<dbReference type="KEGG" id="stha:NCTC11429_01333"/>
<dbReference type="EMBL" id="LR590484">
    <property type="protein sequence ID" value="VTR34466.1"/>
    <property type="molecule type" value="Genomic_DNA"/>
</dbReference>